<comment type="caution">
    <text evidence="4">The sequence shown here is derived from an EMBL/GenBank/DDBJ whole genome shotgun (WGS) entry which is preliminary data.</text>
</comment>
<dbReference type="Proteomes" id="UP001333110">
    <property type="component" value="Unassembled WGS sequence"/>
</dbReference>
<dbReference type="EMBL" id="JAUNZN010000047">
    <property type="protein sequence ID" value="KAK4805940.1"/>
    <property type="molecule type" value="Genomic_DNA"/>
</dbReference>
<dbReference type="GO" id="GO:0005886">
    <property type="term" value="C:plasma membrane"/>
    <property type="evidence" value="ECO:0007669"/>
    <property type="project" value="TreeGrafter"/>
</dbReference>
<evidence type="ECO:0000256" key="1">
    <source>
        <dbReference type="SAM" id="MobiDB-lite"/>
    </source>
</evidence>
<dbReference type="InterPro" id="IPR036179">
    <property type="entry name" value="Ig-like_dom_sf"/>
</dbReference>
<dbReference type="SUPFAM" id="SSF48726">
    <property type="entry name" value="Immunoglobulin"/>
    <property type="match status" value="1"/>
</dbReference>
<dbReference type="GO" id="GO:0007155">
    <property type="term" value="P:cell adhesion"/>
    <property type="evidence" value="ECO:0007669"/>
    <property type="project" value="InterPro"/>
</dbReference>
<dbReference type="Pfam" id="PF13927">
    <property type="entry name" value="Ig_3"/>
    <property type="match status" value="1"/>
</dbReference>
<dbReference type="PANTHER" id="PTHR13771">
    <property type="entry name" value="INTERCELLULAR ADHESION MOLECULE"/>
    <property type="match status" value="1"/>
</dbReference>
<keyword evidence="2" id="KW-0812">Transmembrane</keyword>
<feature type="transmembrane region" description="Helical" evidence="2">
    <location>
        <begin position="106"/>
        <end position="130"/>
    </location>
</feature>
<feature type="domain" description="Immunoglobulin subtype 2" evidence="3">
    <location>
        <begin position="13"/>
        <end position="66"/>
    </location>
</feature>
<proteinExistence type="predicted"/>
<evidence type="ECO:0000259" key="3">
    <source>
        <dbReference type="SMART" id="SM00408"/>
    </source>
</evidence>
<sequence length="174" mass="19074">MDDGSCPPSQNWTEGQDETLRCRARGNPRPRLECSRDGEPFPAGVPRPVTRAHAGIYRCRATNPLGTAVRNVTVWVHCEWRRGAGGPRGVRGVLGGRWGLDHDPDLLLLVLLPAAVLAALLAGGTGYGIYYRKKKIRQYRLQERQKQLEMGPPRPPGCSEETAALNGSAREAQP</sequence>
<dbReference type="GO" id="GO:0005178">
    <property type="term" value="F:integrin binding"/>
    <property type="evidence" value="ECO:0007669"/>
    <property type="project" value="InterPro"/>
</dbReference>
<feature type="region of interest" description="Disordered" evidence="1">
    <location>
        <begin position="26"/>
        <end position="45"/>
    </location>
</feature>
<dbReference type="Gene3D" id="2.60.40.10">
    <property type="entry name" value="Immunoglobulins"/>
    <property type="match status" value="1"/>
</dbReference>
<name>A0AAN7RK04_MYCAM</name>
<keyword evidence="2" id="KW-0472">Membrane</keyword>
<protein>
    <recommendedName>
        <fullName evidence="3">Immunoglobulin subtype 2 domain-containing protein</fullName>
    </recommendedName>
</protein>
<dbReference type="InterPro" id="IPR013783">
    <property type="entry name" value="Ig-like_fold"/>
</dbReference>
<dbReference type="FunFam" id="2.60.40.10:FF:000641">
    <property type="entry name" value="Intercellular adhesion molecule 1"/>
    <property type="match status" value="1"/>
</dbReference>
<evidence type="ECO:0000313" key="4">
    <source>
        <dbReference type="EMBL" id="KAK4805940.1"/>
    </source>
</evidence>
<dbReference type="InterPro" id="IPR047012">
    <property type="entry name" value="ICAM_VCAM"/>
</dbReference>
<gene>
    <name evidence="4" type="ORF">QYF61_021504</name>
</gene>
<dbReference type="InterPro" id="IPR003598">
    <property type="entry name" value="Ig_sub2"/>
</dbReference>
<dbReference type="AlphaFoldDB" id="A0AAN7RK04"/>
<feature type="compositionally biased region" description="Basic and acidic residues" evidence="1">
    <location>
        <begin position="30"/>
        <end position="39"/>
    </location>
</feature>
<organism evidence="4 5">
    <name type="scientific">Mycteria americana</name>
    <name type="common">Wood stork</name>
    <dbReference type="NCBI Taxonomy" id="33587"/>
    <lineage>
        <taxon>Eukaryota</taxon>
        <taxon>Metazoa</taxon>
        <taxon>Chordata</taxon>
        <taxon>Craniata</taxon>
        <taxon>Vertebrata</taxon>
        <taxon>Euteleostomi</taxon>
        <taxon>Archelosauria</taxon>
        <taxon>Archosauria</taxon>
        <taxon>Dinosauria</taxon>
        <taxon>Saurischia</taxon>
        <taxon>Theropoda</taxon>
        <taxon>Coelurosauria</taxon>
        <taxon>Aves</taxon>
        <taxon>Neognathae</taxon>
        <taxon>Neoaves</taxon>
        <taxon>Aequornithes</taxon>
        <taxon>Ciconiiformes</taxon>
        <taxon>Ciconiidae</taxon>
        <taxon>Mycteria</taxon>
    </lineage>
</organism>
<reference evidence="4 5" key="1">
    <citation type="journal article" date="2023" name="J. Hered.">
        <title>Chromosome-level genome of the wood stork (Mycteria americana) provides insight into avian chromosome evolution.</title>
        <authorList>
            <person name="Flamio R. Jr."/>
            <person name="Ramstad K.M."/>
        </authorList>
    </citation>
    <scope>NUCLEOTIDE SEQUENCE [LARGE SCALE GENOMIC DNA]</scope>
    <source>
        <strain evidence="4">JAX WOST 10</strain>
    </source>
</reference>
<evidence type="ECO:0000313" key="5">
    <source>
        <dbReference type="Proteomes" id="UP001333110"/>
    </source>
</evidence>
<evidence type="ECO:0000256" key="2">
    <source>
        <dbReference type="SAM" id="Phobius"/>
    </source>
</evidence>
<keyword evidence="5" id="KW-1185">Reference proteome</keyword>
<accession>A0AAN7RK04</accession>
<dbReference type="PANTHER" id="PTHR13771:SF9">
    <property type="entry name" value="INTERCELLULAR ADHESION MOLECULE 5"/>
    <property type="match status" value="1"/>
</dbReference>
<dbReference type="SMART" id="SM00408">
    <property type="entry name" value="IGc2"/>
    <property type="match status" value="1"/>
</dbReference>
<feature type="region of interest" description="Disordered" evidence="1">
    <location>
        <begin position="145"/>
        <end position="174"/>
    </location>
</feature>
<keyword evidence="2" id="KW-1133">Transmembrane helix</keyword>